<proteinExistence type="predicted"/>
<sequence length="556" mass="60805">MADDSPCPSPTQGENAFFAEPTLPAPQATSPVAKMPMGILSSSPMAGQKRPAASLLPAFEPLSSSPGLPRPAKRQNMGTGVRSRMQLPTPVPTSSTGILSSSPPRNQQNHVTRPPFVRTSTGAAKREPLSDLPTVVIPENGEWLTMGRSSNSSTYQLSSHRVVSRVHIKARYILASGSESARIEIHCEGWNGLKLNCRGRTTELLKGDSYTSEYEGFDILLDVQQEARVMLQWPKREAPQSAPSDGSSWDDSPPRSQVLNRGVSESPLRRTMRLHSPASPTPRHLSSSQRLQALFPQRDSPADDEDIQIYEDEAEDELPPAGGPMDLNTSMRTEATVSFSSDLSEPESDGEKDPDEENDPIVHSFGPFGADISGRFAAISAVSPGVKSPKAVRSPVKVSRSPVRFGSSFSGGIIPFEPLLKPAEVKQEAVPEPVKKPVFAPVDPVICNHVVNQLAWSRLSSTPLSTIMRNLPADSQVGLQKEALRMSIESMPAIGIIPRQGKDAAGKPLESEYYYLPEKDEDEERRAMVVDGLRKPSLRACRKQHKQYYWKRPRTP</sequence>
<name>A0A9P9Y7B9_9HYPO</name>
<accession>A0A9P9Y7B9</accession>
<feature type="region of interest" description="Disordered" evidence="1">
    <location>
        <begin position="335"/>
        <end position="365"/>
    </location>
</feature>
<dbReference type="GeneID" id="75834423"/>
<feature type="compositionally biased region" description="Acidic residues" evidence="1">
    <location>
        <begin position="344"/>
        <end position="359"/>
    </location>
</feature>
<feature type="compositionally biased region" description="Low complexity" evidence="1">
    <location>
        <begin position="241"/>
        <end position="256"/>
    </location>
</feature>
<dbReference type="EMBL" id="JAGIXG020000003">
    <property type="protein sequence ID" value="KAI6784857.1"/>
    <property type="molecule type" value="Genomic_DNA"/>
</dbReference>
<reference evidence="3" key="2">
    <citation type="submission" date="2022-07" db="EMBL/GenBank/DDBJ databases">
        <authorList>
            <person name="Goncalves M.F.M."/>
            <person name="Hilario S."/>
            <person name="Van De Peer Y."/>
            <person name="Esteves A.C."/>
            <person name="Alves A."/>
        </authorList>
    </citation>
    <scope>NUCLEOTIDE SEQUENCE</scope>
    <source>
        <strain evidence="3">MUM 19.33</strain>
    </source>
</reference>
<dbReference type="PROSITE" id="PS50006">
    <property type="entry name" value="FHA_DOMAIN"/>
    <property type="match status" value="1"/>
</dbReference>
<dbReference type="AlphaFoldDB" id="A0A9P9Y7B9"/>
<protein>
    <recommendedName>
        <fullName evidence="2">FHA domain-containing protein</fullName>
    </recommendedName>
</protein>
<feature type="region of interest" description="Disordered" evidence="1">
    <location>
        <begin position="1"/>
        <end position="130"/>
    </location>
</feature>
<dbReference type="InterPro" id="IPR008984">
    <property type="entry name" value="SMAD_FHA_dom_sf"/>
</dbReference>
<comment type="caution">
    <text evidence="3">The sequence shown here is derived from an EMBL/GenBank/DDBJ whole genome shotgun (WGS) entry which is preliminary data.</text>
</comment>
<evidence type="ECO:0000313" key="4">
    <source>
        <dbReference type="Proteomes" id="UP001055219"/>
    </source>
</evidence>
<organism evidence="3 4">
    <name type="scientific">Emericellopsis cladophorae</name>
    <dbReference type="NCBI Taxonomy" id="2686198"/>
    <lineage>
        <taxon>Eukaryota</taxon>
        <taxon>Fungi</taxon>
        <taxon>Dikarya</taxon>
        <taxon>Ascomycota</taxon>
        <taxon>Pezizomycotina</taxon>
        <taxon>Sordariomycetes</taxon>
        <taxon>Hypocreomycetidae</taxon>
        <taxon>Hypocreales</taxon>
        <taxon>Bionectriaceae</taxon>
        <taxon>Emericellopsis</taxon>
    </lineage>
</organism>
<evidence type="ECO:0000256" key="1">
    <source>
        <dbReference type="SAM" id="MobiDB-lite"/>
    </source>
</evidence>
<feature type="compositionally biased region" description="Polar residues" evidence="1">
    <location>
        <begin position="92"/>
        <end position="111"/>
    </location>
</feature>
<feature type="domain" description="FHA" evidence="2">
    <location>
        <begin position="144"/>
        <end position="196"/>
    </location>
</feature>
<dbReference type="Proteomes" id="UP001055219">
    <property type="component" value="Unassembled WGS sequence"/>
</dbReference>
<dbReference type="RefSeq" id="XP_051365713.1">
    <property type="nucleotide sequence ID" value="XM_051502531.1"/>
</dbReference>
<feature type="region of interest" description="Disordered" evidence="1">
    <location>
        <begin position="235"/>
        <end position="290"/>
    </location>
</feature>
<evidence type="ECO:0000259" key="2">
    <source>
        <dbReference type="PROSITE" id="PS50006"/>
    </source>
</evidence>
<keyword evidence="4" id="KW-1185">Reference proteome</keyword>
<gene>
    <name evidence="3" type="ORF">J7T54_007951</name>
</gene>
<dbReference type="InterPro" id="IPR000253">
    <property type="entry name" value="FHA_dom"/>
</dbReference>
<dbReference type="SUPFAM" id="SSF49879">
    <property type="entry name" value="SMAD/FHA domain"/>
    <property type="match status" value="1"/>
</dbReference>
<evidence type="ECO:0000313" key="3">
    <source>
        <dbReference type="EMBL" id="KAI6784857.1"/>
    </source>
</evidence>
<reference evidence="3" key="1">
    <citation type="journal article" date="2021" name="J Fungi (Basel)">
        <title>Genomic and Metabolomic Analyses of the Marine Fungus Emericellopsis cladophorae: Insights into Saltwater Adaptability Mechanisms and Its Biosynthetic Potential.</title>
        <authorList>
            <person name="Goncalves M.F.M."/>
            <person name="Hilario S."/>
            <person name="Van de Peer Y."/>
            <person name="Esteves A.C."/>
            <person name="Alves A."/>
        </authorList>
    </citation>
    <scope>NUCLEOTIDE SEQUENCE</scope>
    <source>
        <strain evidence="3">MUM 19.33</strain>
    </source>
</reference>
<dbReference type="OrthoDB" id="5348546at2759"/>